<dbReference type="AlphaFoldDB" id="A0A4V2QBH2"/>
<dbReference type="EMBL" id="SLUM01000013">
    <property type="protein sequence ID" value="TCL56412.1"/>
    <property type="molecule type" value="Genomic_DNA"/>
</dbReference>
<evidence type="ECO:0000313" key="4">
    <source>
        <dbReference type="Proteomes" id="UP000295184"/>
    </source>
</evidence>
<keyword evidence="2" id="KW-1133">Transmembrane helix</keyword>
<protein>
    <submittedName>
        <fullName evidence="3">Uncharacterized protein</fullName>
    </submittedName>
</protein>
<sequence length="92" mass="10142">MLKKESAQLRQQLDARNPLRGASKSTPIVPLFRRGLKTLIGCIQVAAFGAAVCLGCGGLEWLYHKAPALTVFALFVLLVALVSRELIHQWRD</sequence>
<dbReference type="RefSeq" id="WP_058965612.1">
    <property type="nucleotide sequence ID" value="NZ_CABKVM010000018.1"/>
</dbReference>
<dbReference type="STRING" id="1650663.GCA_001486665_02597"/>
<accession>A0A4V2QBH2</accession>
<evidence type="ECO:0000313" key="3">
    <source>
        <dbReference type="EMBL" id="TCL56412.1"/>
    </source>
</evidence>
<dbReference type="Proteomes" id="UP000295184">
    <property type="component" value="Unassembled WGS sequence"/>
</dbReference>
<keyword evidence="2" id="KW-0472">Membrane</keyword>
<evidence type="ECO:0000256" key="2">
    <source>
        <dbReference type="SAM" id="Phobius"/>
    </source>
</evidence>
<proteinExistence type="predicted"/>
<comment type="caution">
    <text evidence="3">The sequence shown here is derived from an EMBL/GenBank/DDBJ whole genome shotgun (WGS) entry which is preliminary data.</text>
</comment>
<gene>
    <name evidence="3" type="ORF">EDD77_11378</name>
</gene>
<feature type="transmembrane region" description="Helical" evidence="2">
    <location>
        <begin position="39"/>
        <end position="63"/>
    </location>
</feature>
<keyword evidence="2" id="KW-0812">Transmembrane</keyword>
<feature type="region of interest" description="Disordered" evidence="1">
    <location>
        <begin position="1"/>
        <end position="24"/>
    </location>
</feature>
<name>A0A4V2QBH2_9FIRM</name>
<feature type="transmembrane region" description="Helical" evidence="2">
    <location>
        <begin position="69"/>
        <end position="87"/>
    </location>
</feature>
<reference evidence="3 4" key="1">
    <citation type="submission" date="2019-03" db="EMBL/GenBank/DDBJ databases">
        <title>Genomic Encyclopedia of Type Strains, Phase IV (KMG-IV): sequencing the most valuable type-strain genomes for metagenomic binning, comparative biology and taxonomic classification.</title>
        <authorList>
            <person name="Goeker M."/>
        </authorList>
    </citation>
    <scope>NUCLEOTIDE SEQUENCE [LARGE SCALE GENOMIC DNA]</scope>
    <source>
        <strain evidence="3 4">DSM 100451</strain>
    </source>
</reference>
<organism evidence="3 4">
    <name type="scientific">Allofournierella massiliensis</name>
    <dbReference type="NCBI Taxonomy" id="1650663"/>
    <lineage>
        <taxon>Bacteria</taxon>
        <taxon>Bacillati</taxon>
        <taxon>Bacillota</taxon>
        <taxon>Clostridia</taxon>
        <taxon>Eubacteriales</taxon>
        <taxon>Oscillospiraceae</taxon>
        <taxon>Allofournierella</taxon>
    </lineage>
</organism>
<evidence type="ECO:0000256" key="1">
    <source>
        <dbReference type="SAM" id="MobiDB-lite"/>
    </source>
</evidence>
<dbReference type="OrthoDB" id="9842540at2"/>